<name>A0A7E4UR98_PANRE</name>
<proteinExistence type="predicted"/>
<feature type="transmembrane region" description="Helical" evidence="1">
    <location>
        <begin position="210"/>
        <end position="229"/>
    </location>
</feature>
<dbReference type="PANTHER" id="PTHR23021:SF28">
    <property type="entry name" value="SERPENTINE RECEPTOR, CLASS T-RELATED"/>
    <property type="match status" value="1"/>
</dbReference>
<dbReference type="PANTHER" id="PTHR23021">
    <property type="entry name" value="SERPENTINE RECEPTOR, CLASS T"/>
    <property type="match status" value="1"/>
</dbReference>
<feature type="transmembrane region" description="Helical" evidence="1">
    <location>
        <begin position="111"/>
        <end position="130"/>
    </location>
</feature>
<dbReference type="SUPFAM" id="SSF81321">
    <property type="entry name" value="Family A G protein-coupled receptor-like"/>
    <property type="match status" value="1"/>
</dbReference>
<keyword evidence="1" id="KW-0472">Membrane</keyword>
<evidence type="ECO:0000313" key="3">
    <source>
        <dbReference type="WBParaSite" id="Pan_g11841.t1"/>
    </source>
</evidence>
<dbReference type="WBParaSite" id="Pan_g11841.t1">
    <property type="protein sequence ID" value="Pan_g11841.t1"/>
    <property type="gene ID" value="Pan_g11841"/>
</dbReference>
<feature type="transmembrane region" description="Helical" evidence="1">
    <location>
        <begin position="281"/>
        <end position="301"/>
    </location>
</feature>
<dbReference type="Gene3D" id="1.20.1070.10">
    <property type="entry name" value="Rhodopsin 7-helix transmembrane proteins"/>
    <property type="match status" value="1"/>
</dbReference>
<feature type="transmembrane region" description="Helical" evidence="1">
    <location>
        <begin position="250"/>
        <end position="269"/>
    </location>
</feature>
<dbReference type="AlphaFoldDB" id="A0A7E4UR98"/>
<reference evidence="3" key="2">
    <citation type="submission" date="2020-10" db="UniProtKB">
        <authorList>
            <consortium name="WormBaseParasite"/>
        </authorList>
    </citation>
    <scope>IDENTIFICATION</scope>
</reference>
<reference evidence="2" key="1">
    <citation type="journal article" date="2013" name="Genetics">
        <title>The draft genome and transcriptome of Panagrellus redivivus are shaped by the harsh demands of a free-living lifestyle.</title>
        <authorList>
            <person name="Srinivasan J."/>
            <person name="Dillman A.R."/>
            <person name="Macchietto M.G."/>
            <person name="Heikkinen L."/>
            <person name="Lakso M."/>
            <person name="Fracchia K.M."/>
            <person name="Antoshechkin I."/>
            <person name="Mortazavi A."/>
            <person name="Wong G."/>
            <person name="Sternberg P.W."/>
        </authorList>
    </citation>
    <scope>NUCLEOTIDE SEQUENCE [LARGE SCALE GENOMIC DNA]</scope>
    <source>
        <strain evidence="2">MT8872</strain>
    </source>
</reference>
<keyword evidence="2" id="KW-1185">Reference proteome</keyword>
<feature type="transmembrane region" description="Helical" evidence="1">
    <location>
        <begin position="37"/>
        <end position="58"/>
    </location>
</feature>
<feature type="transmembrane region" description="Helical" evidence="1">
    <location>
        <begin position="70"/>
        <end position="91"/>
    </location>
</feature>
<organism evidence="2 3">
    <name type="scientific">Panagrellus redivivus</name>
    <name type="common">Microworm</name>
    <dbReference type="NCBI Taxonomy" id="6233"/>
    <lineage>
        <taxon>Eukaryota</taxon>
        <taxon>Metazoa</taxon>
        <taxon>Ecdysozoa</taxon>
        <taxon>Nematoda</taxon>
        <taxon>Chromadorea</taxon>
        <taxon>Rhabditida</taxon>
        <taxon>Tylenchina</taxon>
        <taxon>Panagrolaimomorpha</taxon>
        <taxon>Panagrolaimoidea</taxon>
        <taxon>Panagrolaimidae</taxon>
        <taxon>Panagrellus</taxon>
    </lineage>
</organism>
<evidence type="ECO:0000313" key="2">
    <source>
        <dbReference type="Proteomes" id="UP000492821"/>
    </source>
</evidence>
<dbReference type="Pfam" id="PF10321">
    <property type="entry name" value="7TM_GPCR_Srt"/>
    <property type="match status" value="1"/>
</dbReference>
<dbReference type="InterPro" id="IPR019425">
    <property type="entry name" value="7TM_GPCR_serpentine_rcpt_Srt"/>
</dbReference>
<accession>A0A7E4UR98</accession>
<sequence>MNNFLFDHENMEKYWNCDVRTYDEWVALARPNLGIGLLYLAIGLTYLMIYIPCWISLIKSELLNFSAYKFMAFLGVIDFLGLLNATFYYFYACTIGMVYCMSPTLNYVMGVWTFFGWAASSTTCVLLAISRCIDFISPKTGRLLYMGHKTYYWFLIPFFYSIHIICVAGSCTFNSVTYACSFDPFYGLPERMGQMDTEHYPHQTLAIHNLAIPIILIIIYSALGIILAAQTRGIHGMKSRNLGKAQRNMMFQAMLICSVSFIGALLYSYSNFFPVGKLYTIMGQIGLLSVHGLPGVTYLLFNKTIRGDVISIFCRNHAPALSPKVTPGTTSINNVHVTTSSNQAY</sequence>
<keyword evidence="1" id="KW-0812">Transmembrane</keyword>
<feature type="transmembrane region" description="Helical" evidence="1">
    <location>
        <begin position="151"/>
        <end position="176"/>
    </location>
</feature>
<keyword evidence="1" id="KW-1133">Transmembrane helix</keyword>
<protein>
    <submittedName>
        <fullName evidence="3">G protein-coupled receptor</fullName>
    </submittedName>
</protein>
<dbReference type="Proteomes" id="UP000492821">
    <property type="component" value="Unassembled WGS sequence"/>
</dbReference>
<evidence type="ECO:0000256" key="1">
    <source>
        <dbReference type="SAM" id="Phobius"/>
    </source>
</evidence>